<name>A0ABS2HJP9_9VIBR</name>
<proteinExistence type="predicted"/>
<comment type="caution">
    <text evidence="2">The sequence shown here is derived from an EMBL/GenBank/DDBJ whole genome shotgun (WGS) entry which is preliminary data.</text>
</comment>
<gene>
    <name evidence="2" type="ORF">JQC93_15120</name>
</gene>
<dbReference type="RefSeq" id="WP_205159243.1">
    <property type="nucleotide sequence ID" value="NZ_JAFEUM010000006.1"/>
</dbReference>
<evidence type="ECO:0000256" key="1">
    <source>
        <dbReference type="SAM" id="Phobius"/>
    </source>
</evidence>
<evidence type="ECO:0000313" key="2">
    <source>
        <dbReference type="EMBL" id="MBM7037738.1"/>
    </source>
</evidence>
<feature type="transmembrane region" description="Helical" evidence="1">
    <location>
        <begin position="12"/>
        <end position="32"/>
    </location>
</feature>
<evidence type="ECO:0000313" key="3">
    <source>
        <dbReference type="Proteomes" id="UP000809621"/>
    </source>
</evidence>
<protein>
    <submittedName>
        <fullName evidence="2">Class IIb bacteriocin, lactobin A/cerein 7B family</fullName>
    </submittedName>
</protein>
<keyword evidence="1" id="KW-1133">Transmembrane helix</keyword>
<keyword evidence="3" id="KW-1185">Reference proteome</keyword>
<dbReference type="EMBL" id="JAFEUM010000006">
    <property type="protein sequence ID" value="MBM7037738.1"/>
    <property type="molecule type" value="Genomic_DNA"/>
</dbReference>
<organism evidence="2 3">
    <name type="scientific">Vibrio ulleungensis</name>
    <dbReference type="NCBI Taxonomy" id="2807619"/>
    <lineage>
        <taxon>Bacteria</taxon>
        <taxon>Pseudomonadati</taxon>
        <taxon>Pseudomonadota</taxon>
        <taxon>Gammaproteobacteria</taxon>
        <taxon>Vibrionales</taxon>
        <taxon>Vibrionaceae</taxon>
        <taxon>Vibrio</taxon>
    </lineage>
</organism>
<reference evidence="2 3" key="1">
    <citation type="submission" date="2021-02" db="EMBL/GenBank/DDBJ databases">
        <authorList>
            <person name="Park J.-S."/>
        </authorList>
    </citation>
    <scope>NUCLEOTIDE SEQUENCE [LARGE SCALE GENOMIC DNA]</scope>
    <source>
        <strain evidence="2 3">188UL20-2</strain>
    </source>
</reference>
<accession>A0ABS2HJP9</accession>
<dbReference type="InterPro" id="IPR023991">
    <property type="entry name" value="Bacteriocin_IIb_lactobn/cerein"/>
</dbReference>
<dbReference type="NCBIfam" id="TIGR03949">
    <property type="entry name" value="bact_IIb_cerein"/>
    <property type="match status" value="1"/>
</dbReference>
<dbReference type="Proteomes" id="UP000809621">
    <property type="component" value="Unassembled WGS sequence"/>
</dbReference>
<sequence>MKELSLNQVESVSGGILPLAAAIAVAVARKVAIKQVRKYATKKNAAIATGAAAGWAAED</sequence>
<keyword evidence="1" id="KW-0472">Membrane</keyword>
<keyword evidence="1" id="KW-0812">Transmembrane</keyword>